<gene>
    <name evidence="2" type="ORF">NQ317_001449</name>
</gene>
<keyword evidence="3" id="KW-1185">Reference proteome</keyword>
<name>A0ABQ9JLB2_9CUCU</name>
<sequence length="104" mass="11463">MHASTRFYVGETGIPPKPERANVAKNLKLGLQSNYENRNIHVGNNLHTRAQDQDVDSPNKSLEGSSRSNQSTPSKCGSLDNTVIENPRCLGRSSEPPPLPLNRR</sequence>
<organism evidence="2 3">
    <name type="scientific">Molorchus minor</name>
    <dbReference type="NCBI Taxonomy" id="1323400"/>
    <lineage>
        <taxon>Eukaryota</taxon>
        <taxon>Metazoa</taxon>
        <taxon>Ecdysozoa</taxon>
        <taxon>Arthropoda</taxon>
        <taxon>Hexapoda</taxon>
        <taxon>Insecta</taxon>
        <taxon>Pterygota</taxon>
        <taxon>Neoptera</taxon>
        <taxon>Endopterygota</taxon>
        <taxon>Coleoptera</taxon>
        <taxon>Polyphaga</taxon>
        <taxon>Cucujiformia</taxon>
        <taxon>Chrysomeloidea</taxon>
        <taxon>Cerambycidae</taxon>
        <taxon>Lamiinae</taxon>
        <taxon>Monochamini</taxon>
        <taxon>Molorchus</taxon>
    </lineage>
</organism>
<feature type="region of interest" description="Disordered" evidence="1">
    <location>
        <begin position="40"/>
        <end position="104"/>
    </location>
</feature>
<evidence type="ECO:0000313" key="3">
    <source>
        <dbReference type="Proteomes" id="UP001162164"/>
    </source>
</evidence>
<comment type="caution">
    <text evidence="2">The sequence shown here is derived from an EMBL/GenBank/DDBJ whole genome shotgun (WGS) entry which is preliminary data.</text>
</comment>
<accession>A0ABQ9JLB2</accession>
<dbReference type="EMBL" id="JAPWTJ010000386">
    <property type="protein sequence ID" value="KAJ8978976.1"/>
    <property type="molecule type" value="Genomic_DNA"/>
</dbReference>
<dbReference type="Proteomes" id="UP001162164">
    <property type="component" value="Unassembled WGS sequence"/>
</dbReference>
<protein>
    <submittedName>
        <fullName evidence="2">Uncharacterized protein</fullName>
    </submittedName>
</protein>
<feature type="region of interest" description="Disordered" evidence="1">
    <location>
        <begin position="1"/>
        <end position="20"/>
    </location>
</feature>
<evidence type="ECO:0000256" key="1">
    <source>
        <dbReference type="SAM" id="MobiDB-lite"/>
    </source>
</evidence>
<feature type="compositionally biased region" description="Pro residues" evidence="1">
    <location>
        <begin position="95"/>
        <end position="104"/>
    </location>
</feature>
<proteinExistence type="predicted"/>
<feature type="compositionally biased region" description="Polar residues" evidence="1">
    <location>
        <begin position="56"/>
        <end position="84"/>
    </location>
</feature>
<reference evidence="2" key="1">
    <citation type="journal article" date="2023" name="Insect Mol. Biol.">
        <title>Genome sequencing provides insights into the evolution of gene families encoding plant cell wall-degrading enzymes in longhorned beetles.</title>
        <authorList>
            <person name="Shin N.R."/>
            <person name="Okamura Y."/>
            <person name="Kirsch R."/>
            <person name="Pauchet Y."/>
        </authorList>
    </citation>
    <scope>NUCLEOTIDE SEQUENCE</scope>
    <source>
        <strain evidence="2">MMC_N1</strain>
    </source>
</reference>
<evidence type="ECO:0000313" key="2">
    <source>
        <dbReference type="EMBL" id="KAJ8978976.1"/>
    </source>
</evidence>